<dbReference type="EMBL" id="REGN01006013">
    <property type="protein sequence ID" value="RNA11232.1"/>
    <property type="molecule type" value="Genomic_DNA"/>
</dbReference>
<evidence type="ECO:0000313" key="1">
    <source>
        <dbReference type="EMBL" id="RNA11232.1"/>
    </source>
</evidence>
<accession>A0A3M7QJ01</accession>
<protein>
    <submittedName>
        <fullName evidence="1">Uncharacterized protein</fullName>
    </submittedName>
</protein>
<comment type="caution">
    <text evidence="1">The sequence shown here is derived from an EMBL/GenBank/DDBJ whole genome shotgun (WGS) entry which is preliminary data.</text>
</comment>
<proteinExistence type="predicted"/>
<gene>
    <name evidence="1" type="ORF">BpHYR1_017192</name>
</gene>
<dbReference type="Proteomes" id="UP000276133">
    <property type="component" value="Unassembled WGS sequence"/>
</dbReference>
<name>A0A3M7QJ01_BRAPC</name>
<reference evidence="1 2" key="1">
    <citation type="journal article" date="2018" name="Sci. Rep.">
        <title>Genomic signatures of local adaptation to the degree of environmental predictability in rotifers.</title>
        <authorList>
            <person name="Franch-Gras L."/>
            <person name="Hahn C."/>
            <person name="Garcia-Roger E.M."/>
            <person name="Carmona M.J."/>
            <person name="Serra M."/>
            <person name="Gomez A."/>
        </authorList>
    </citation>
    <scope>NUCLEOTIDE SEQUENCE [LARGE SCALE GENOMIC DNA]</scope>
    <source>
        <strain evidence="1">HYR1</strain>
    </source>
</reference>
<sequence>MSEIFRKSKLKKRCYQVTELEQLAESAAAYLRNLNSNICIYLLSSIFIEKKSSLQVNDPLDTSKTHMIWNLSISFDKQAKIAFR</sequence>
<evidence type="ECO:0000313" key="2">
    <source>
        <dbReference type="Proteomes" id="UP000276133"/>
    </source>
</evidence>
<organism evidence="1 2">
    <name type="scientific">Brachionus plicatilis</name>
    <name type="common">Marine rotifer</name>
    <name type="synonym">Brachionus muelleri</name>
    <dbReference type="NCBI Taxonomy" id="10195"/>
    <lineage>
        <taxon>Eukaryota</taxon>
        <taxon>Metazoa</taxon>
        <taxon>Spiralia</taxon>
        <taxon>Gnathifera</taxon>
        <taxon>Rotifera</taxon>
        <taxon>Eurotatoria</taxon>
        <taxon>Monogononta</taxon>
        <taxon>Pseudotrocha</taxon>
        <taxon>Ploima</taxon>
        <taxon>Brachionidae</taxon>
        <taxon>Brachionus</taxon>
    </lineage>
</organism>
<keyword evidence="2" id="KW-1185">Reference proteome</keyword>
<dbReference type="AlphaFoldDB" id="A0A3M7QJ01"/>